<organism evidence="2 3">
    <name type="scientific">Billgrantia sulfidoxydans</name>
    <dbReference type="NCBI Taxonomy" id="2733484"/>
    <lineage>
        <taxon>Bacteria</taxon>
        <taxon>Pseudomonadati</taxon>
        <taxon>Pseudomonadota</taxon>
        <taxon>Gammaproteobacteria</taxon>
        <taxon>Oceanospirillales</taxon>
        <taxon>Halomonadaceae</taxon>
        <taxon>Billgrantia</taxon>
    </lineage>
</organism>
<feature type="compositionally biased region" description="Basic and acidic residues" evidence="1">
    <location>
        <begin position="7"/>
        <end position="16"/>
    </location>
</feature>
<evidence type="ECO:0000256" key="1">
    <source>
        <dbReference type="SAM" id="MobiDB-lite"/>
    </source>
</evidence>
<accession>A0ABX7W831</accession>
<dbReference type="EMBL" id="CP053381">
    <property type="protein sequence ID" value="QTP55702.1"/>
    <property type="molecule type" value="Genomic_DNA"/>
</dbReference>
<feature type="region of interest" description="Disordered" evidence="1">
    <location>
        <begin position="1"/>
        <end position="61"/>
    </location>
</feature>
<dbReference type="Proteomes" id="UP000671868">
    <property type="component" value="Chromosome"/>
</dbReference>
<evidence type="ECO:0000313" key="2">
    <source>
        <dbReference type="EMBL" id="QTP55702.1"/>
    </source>
</evidence>
<evidence type="ECO:0000313" key="3">
    <source>
        <dbReference type="Proteomes" id="UP000671868"/>
    </source>
</evidence>
<protein>
    <submittedName>
        <fullName evidence="2">CCGSCS motif protein</fullName>
    </submittedName>
</protein>
<proteinExistence type="predicted"/>
<sequence length="61" mass="6252">MGLRNLFKRDKAEDKQPVSTFEPEAPAPEAAAASAGEPASAEAAGKKRHGEPGVCCGSCSH</sequence>
<dbReference type="InterPro" id="IPR026481">
    <property type="entry name" value="CCGSCS"/>
</dbReference>
<dbReference type="RefSeq" id="WP_197447923.1">
    <property type="nucleotide sequence ID" value="NZ_CP053381.1"/>
</dbReference>
<name>A0ABX7W831_9GAMM</name>
<feature type="compositionally biased region" description="Low complexity" evidence="1">
    <location>
        <begin position="22"/>
        <end position="43"/>
    </location>
</feature>
<reference evidence="2 3" key="1">
    <citation type="journal article" date="2021" name="Front. Microbiol.">
        <title>Aerobic Denitrification and Heterotrophic Sulfur Oxidation in the Genus Halomonas Revealed by Six Novel Species Characterizations and Genome-Based Analysis.</title>
        <authorList>
            <person name="Wang L."/>
            <person name="Shao Z."/>
        </authorList>
    </citation>
    <scope>NUCLEOTIDE SEQUENCE [LARGE SCALE GENOMIC DNA]</scope>
    <source>
        <strain evidence="2 3">MCCC 1A11059</strain>
    </source>
</reference>
<keyword evidence="3" id="KW-1185">Reference proteome</keyword>
<dbReference type="NCBIfam" id="TIGR04101">
    <property type="entry name" value="CCGSCS"/>
    <property type="match status" value="1"/>
</dbReference>
<gene>
    <name evidence="2" type="ORF">HNO51_14025</name>
</gene>